<dbReference type="InterPro" id="IPR051876">
    <property type="entry name" value="ODA-DC/CCD"/>
</dbReference>
<evidence type="ECO:0000256" key="3">
    <source>
        <dbReference type="SAM" id="MobiDB-lite"/>
    </source>
</evidence>
<dbReference type="Pfam" id="PF21773">
    <property type="entry name" value="ODAD1_CC"/>
    <property type="match status" value="1"/>
</dbReference>
<evidence type="ECO:0000313" key="5">
    <source>
        <dbReference type="EMBL" id="KAL3769117.1"/>
    </source>
</evidence>
<keyword evidence="1 2" id="KW-0175">Coiled coil</keyword>
<comment type="caution">
    <text evidence="5">The sequence shown here is derived from an EMBL/GenBank/DDBJ whole genome shotgun (WGS) entry which is preliminary data.</text>
</comment>
<dbReference type="InterPro" id="IPR049258">
    <property type="entry name" value="ODAD1_CC"/>
</dbReference>
<feature type="region of interest" description="Disordered" evidence="3">
    <location>
        <begin position="477"/>
        <end position="539"/>
    </location>
</feature>
<gene>
    <name evidence="5" type="ORF">ACHAW5_008936</name>
</gene>
<dbReference type="PANTHER" id="PTHR21694">
    <property type="entry name" value="COILED-COIL DOMAIN-CONTAINING PROTEIN 63"/>
    <property type="match status" value="1"/>
</dbReference>
<organism evidence="5 6">
    <name type="scientific">Stephanodiscus triporus</name>
    <dbReference type="NCBI Taxonomy" id="2934178"/>
    <lineage>
        <taxon>Eukaryota</taxon>
        <taxon>Sar</taxon>
        <taxon>Stramenopiles</taxon>
        <taxon>Ochrophyta</taxon>
        <taxon>Bacillariophyta</taxon>
        <taxon>Coscinodiscophyceae</taxon>
        <taxon>Thalassiosirophycidae</taxon>
        <taxon>Stephanodiscales</taxon>
        <taxon>Stephanodiscaceae</taxon>
        <taxon>Stephanodiscus</taxon>
    </lineage>
</organism>
<feature type="domain" description="ODAD1 central coiled coil region" evidence="4">
    <location>
        <begin position="255"/>
        <end position="396"/>
    </location>
</feature>
<evidence type="ECO:0000259" key="4">
    <source>
        <dbReference type="Pfam" id="PF21773"/>
    </source>
</evidence>
<sequence length="539" mass="62109">MESKDRNRTKKSIDELQERGEHFTRHLIKEKQRTATLQVKLDEVNEKIANLRDSNKQKAMSLLNKYITTPNDAYHRVDGVNPAMLAEENQKKIVKKLESRLGKTLIRRNEVENENEAVKGKIDKLRRKIYNDIKKREGMEKELVEVKGDVDEIMKRAAAVAAERERLIERRSQVLQQDNEKQTIFEKEYNELCLFIAKQAKSLEESIAKAADSVTTQLSIVDGGQGWSSKSVSDSVDDIKHLEDRVAALDIEYEATQRSLRENQWKIHHFEEKFKELREVSGLSSTDDIIRTFVKNEEECFSIFNYTQAVNHDCDKITEQVTKLREELNKYRREQMEDESARSVTMNIYKESLEEVALEREKLCEITIEGRRTIESIAHRVTALFFKLECHKLKGNELTSKNSLPTQLQTDRTLTTIGGGELSERNILNLMELIETRSIEIVEAFQNQMAKSKRSRRPNLKLTPVMFAQAIANIQRENLTDEESDKLEANEESSDDDDDGFGHPMSVNDIRREAAVSMRPSTTADQRATLVVQSSEQGV</sequence>
<dbReference type="AlphaFoldDB" id="A0ABD3N3I5"/>
<dbReference type="EMBL" id="JALLAZ020001664">
    <property type="protein sequence ID" value="KAL3769117.1"/>
    <property type="molecule type" value="Genomic_DNA"/>
</dbReference>
<reference evidence="5 6" key="1">
    <citation type="submission" date="2024-10" db="EMBL/GenBank/DDBJ databases">
        <title>Updated reference genomes for cyclostephanoid diatoms.</title>
        <authorList>
            <person name="Roberts W.R."/>
            <person name="Alverson A.J."/>
        </authorList>
    </citation>
    <scope>NUCLEOTIDE SEQUENCE [LARGE SCALE GENOMIC DNA]</scope>
    <source>
        <strain evidence="5 6">AJA276-08</strain>
    </source>
</reference>
<feature type="coiled-coil region" evidence="2">
    <location>
        <begin position="314"/>
        <end position="341"/>
    </location>
</feature>
<proteinExistence type="predicted"/>
<evidence type="ECO:0000256" key="2">
    <source>
        <dbReference type="SAM" id="Coils"/>
    </source>
</evidence>
<dbReference type="Proteomes" id="UP001530315">
    <property type="component" value="Unassembled WGS sequence"/>
</dbReference>
<dbReference type="PANTHER" id="PTHR21694:SF18">
    <property type="entry name" value="COILED-COIL DOMAIN-CONTAINING PROTEIN 63"/>
    <property type="match status" value="1"/>
</dbReference>
<accession>A0ABD3N3I5</accession>
<name>A0ABD3N3I5_9STRA</name>
<feature type="compositionally biased region" description="Acidic residues" evidence="3">
    <location>
        <begin position="480"/>
        <end position="499"/>
    </location>
</feature>
<protein>
    <recommendedName>
        <fullName evidence="4">ODAD1 central coiled coil region domain-containing protein</fullName>
    </recommendedName>
</protein>
<feature type="coiled-coil region" evidence="2">
    <location>
        <begin position="94"/>
        <end position="170"/>
    </location>
</feature>
<evidence type="ECO:0000256" key="1">
    <source>
        <dbReference type="ARBA" id="ARBA00023054"/>
    </source>
</evidence>
<feature type="compositionally biased region" description="Polar residues" evidence="3">
    <location>
        <begin position="519"/>
        <end position="539"/>
    </location>
</feature>
<evidence type="ECO:0000313" key="6">
    <source>
        <dbReference type="Proteomes" id="UP001530315"/>
    </source>
</evidence>
<keyword evidence="6" id="KW-1185">Reference proteome</keyword>